<accession>A0ABY4CC90</accession>
<evidence type="ECO:0008006" key="4">
    <source>
        <dbReference type="Google" id="ProtNLM"/>
    </source>
</evidence>
<dbReference type="SUPFAM" id="SSF48695">
    <property type="entry name" value="Multiheme cytochromes"/>
    <property type="match status" value="1"/>
</dbReference>
<evidence type="ECO:0000313" key="3">
    <source>
        <dbReference type="Proteomes" id="UP000830116"/>
    </source>
</evidence>
<keyword evidence="1" id="KW-1133">Transmembrane helix</keyword>
<evidence type="ECO:0000256" key="1">
    <source>
        <dbReference type="SAM" id="Phobius"/>
    </source>
</evidence>
<organism evidence="2 3">
    <name type="scientific">Bdellovibrio reynosensis</name>
    <dbReference type="NCBI Taxonomy" id="2835041"/>
    <lineage>
        <taxon>Bacteria</taxon>
        <taxon>Pseudomonadati</taxon>
        <taxon>Bdellovibrionota</taxon>
        <taxon>Bdellovibrionia</taxon>
        <taxon>Bdellovibrionales</taxon>
        <taxon>Pseudobdellovibrionaceae</taxon>
        <taxon>Bdellovibrio</taxon>
    </lineage>
</organism>
<feature type="transmembrane region" description="Helical" evidence="1">
    <location>
        <begin position="20"/>
        <end position="36"/>
    </location>
</feature>
<evidence type="ECO:0000313" key="2">
    <source>
        <dbReference type="EMBL" id="UOF02562.1"/>
    </source>
</evidence>
<reference evidence="2" key="1">
    <citation type="submission" date="2022-03" db="EMBL/GenBank/DDBJ databases">
        <title>Genome Identification and Characterization of new species Bdellovibrio reynosense LBG001 sp. nov. from a Mexico soil sample.</title>
        <authorList>
            <person name="Camilli A."/>
            <person name="Ajao Y."/>
            <person name="Guo X."/>
        </authorList>
    </citation>
    <scope>NUCLEOTIDE SEQUENCE</scope>
    <source>
        <strain evidence="2">LBG001</strain>
    </source>
</reference>
<keyword evidence="3" id="KW-1185">Reference proteome</keyword>
<keyword evidence="1" id="KW-0472">Membrane</keyword>
<name>A0ABY4CC90_9BACT</name>
<dbReference type="RefSeq" id="WP_243540215.1">
    <property type="nucleotide sequence ID" value="NZ_CP093442.1"/>
</dbReference>
<sequence>MPDVGQKLVSLKWKASFKQGLYILIYLLVAIAWIAFDGHALTIESEESKTADLKPVFNKITWQWGKDQDVWMMNQSHHGANADPTQWDRLAIFIDKTKNPKVARFYQLKPGDLKWSDNLIEQRVEYRANCFICHNNGPRAIRPFAESQDAALTWRERIKIHTWNLRMKAYGRIVYDRTHDQEDAHLTVPFSYHSREDNTFLKVKTCVRCHNESGSFARGFLRRQHIGTIRALIQKGHMPPLGFSLDQKEKRQLEDFIRGF</sequence>
<protein>
    <recommendedName>
        <fullName evidence="4">Cytochrome c domain-containing protein</fullName>
    </recommendedName>
</protein>
<dbReference type="EMBL" id="CP093442">
    <property type="protein sequence ID" value="UOF02562.1"/>
    <property type="molecule type" value="Genomic_DNA"/>
</dbReference>
<dbReference type="Proteomes" id="UP000830116">
    <property type="component" value="Chromosome"/>
</dbReference>
<gene>
    <name evidence="2" type="ORF">MNR06_06300</name>
</gene>
<dbReference type="InterPro" id="IPR036280">
    <property type="entry name" value="Multihaem_cyt_sf"/>
</dbReference>
<proteinExistence type="predicted"/>
<keyword evidence="1" id="KW-0812">Transmembrane</keyword>